<proteinExistence type="predicted"/>
<comment type="caution">
    <text evidence="2">The sequence shown here is derived from an EMBL/GenBank/DDBJ whole genome shotgun (WGS) entry which is preliminary data.</text>
</comment>
<feature type="transmembrane region" description="Helical" evidence="1">
    <location>
        <begin position="28"/>
        <end position="46"/>
    </location>
</feature>
<accession>A0ABQ0YZ28</accession>
<protein>
    <submittedName>
        <fullName evidence="2">Uncharacterized protein</fullName>
    </submittedName>
</protein>
<keyword evidence="1" id="KW-0812">Transmembrane</keyword>
<keyword evidence="1" id="KW-0472">Membrane</keyword>
<gene>
    <name evidence="2" type="ORF">RsS93_11270</name>
</gene>
<reference evidence="2 3" key="1">
    <citation type="journal article" date="2020" name="Genome Biol. Evol.">
        <title>Rhizobium dioscoreae sp. nov., a plant growth-promoting bacterium isolated from yam (Dioscorea species).</title>
        <authorList>
            <person name="Ouyabe M."/>
            <person name="Tanaka N."/>
            <person name="Shiwa Y."/>
            <person name="Fujita N."/>
            <person name="Kikuno H."/>
            <person name="Babil P."/>
            <person name="Shiwachi H."/>
        </authorList>
    </citation>
    <scope>NUCLEOTIDE SEQUENCE [LARGE SCALE GENOMIC DNA]</scope>
    <source>
        <strain evidence="2 3">S-93</strain>
    </source>
</reference>
<evidence type="ECO:0000313" key="2">
    <source>
        <dbReference type="EMBL" id="GES48513.1"/>
    </source>
</evidence>
<evidence type="ECO:0000256" key="1">
    <source>
        <dbReference type="SAM" id="Phobius"/>
    </source>
</evidence>
<evidence type="ECO:0000313" key="3">
    <source>
        <dbReference type="Proteomes" id="UP000390335"/>
    </source>
</evidence>
<organism evidence="2 3">
    <name type="scientific">Rhizobium dioscoreae</name>
    <dbReference type="NCBI Taxonomy" id="2653122"/>
    <lineage>
        <taxon>Bacteria</taxon>
        <taxon>Pseudomonadati</taxon>
        <taxon>Pseudomonadota</taxon>
        <taxon>Alphaproteobacteria</taxon>
        <taxon>Hyphomicrobiales</taxon>
        <taxon>Rhizobiaceae</taxon>
        <taxon>Rhizobium/Agrobacterium group</taxon>
        <taxon>Rhizobium</taxon>
    </lineage>
</organism>
<dbReference type="Proteomes" id="UP000390335">
    <property type="component" value="Unassembled WGS sequence"/>
</dbReference>
<keyword evidence="3" id="KW-1185">Reference proteome</keyword>
<keyword evidence="1" id="KW-1133">Transmembrane helix</keyword>
<sequence length="65" mass="7281">MATASIDAMRLRQCNEKNCNDTVEKSSLIFMPIFMPILMVVFVTPVSKIGRAEIMQEGRMSASLK</sequence>
<dbReference type="EMBL" id="BLAJ01000001">
    <property type="protein sequence ID" value="GES48513.1"/>
    <property type="molecule type" value="Genomic_DNA"/>
</dbReference>
<name>A0ABQ0YZ28_9HYPH</name>